<dbReference type="PaxDb" id="35128-Thaps24387"/>
<dbReference type="AlphaFoldDB" id="B8LBI1"/>
<dbReference type="GO" id="GO:0071277">
    <property type="term" value="P:cellular response to calcium ion"/>
    <property type="evidence" value="ECO:0000318"/>
    <property type="project" value="GO_Central"/>
</dbReference>
<dbReference type="Proteomes" id="UP000001449">
    <property type="component" value="Chromosome 11"/>
</dbReference>
<dbReference type="GO" id="GO:0005544">
    <property type="term" value="F:calcium-dependent phospholipid binding"/>
    <property type="evidence" value="ECO:0000318"/>
    <property type="project" value="GO_Central"/>
</dbReference>
<reference evidence="1 2" key="1">
    <citation type="journal article" date="2004" name="Science">
        <title>The genome of the diatom Thalassiosira pseudonana: ecology, evolution, and metabolism.</title>
        <authorList>
            <person name="Armbrust E.V."/>
            <person name="Berges J.A."/>
            <person name="Bowler C."/>
            <person name="Green B.R."/>
            <person name="Martinez D."/>
            <person name="Putnam N.H."/>
            <person name="Zhou S."/>
            <person name="Allen A.E."/>
            <person name="Apt K.E."/>
            <person name="Bechner M."/>
            <person name="Brzezinski M.A."/>
            <person name="Chaal B.K."/>
            <person name="Chiovitti A."/>
            <person name="Davis A.K."/>
            <person name="Demarest M.S."/>
            <person name="Detter J.C."/>
            <person name="Glavina T."/>
            <person name="Goodstein D."/>
            <person name="Hadi M.Z."/>
            <person name="Hellsten U."/>
            <person name="Hildebrand M."/>
            <person name="Jenkins B.D."/>
            <person name="Jurka J."/>
            <person name="Kapitonov V.V."/>
            <person name="Kroger N."/>
            <person name="Lau W.W."/>
            <person name="Lane T.W."/>
            <person name="Larimer F.W."/>
            <person name="Lippmeier J.C."/>
            <person name="Lucas S."/>
            <person name="Medina M."/>
            <person name="Montsant A."/>
            <person name="Obornik M."/>
            <person name="Parker M.S."/>
            <person name="Palenik B."/>
            <person name="Pazour G.J."/>
            <person name="Richardson P.M."/>
            <person name="Rynearson T.A."/>
            <person name="Saito M.A."/>
            <person name="Schwartz D.C."/>
            <person name="Thamatrakoln K."/>
            <person name="Valentin K."/>
            <person name="Vardi A."/>
            <person name="Wilkerson F.P."/>
            <person name="Rokhsar D.S."/>
        </authorList>
    </citation>
    <scope>NUCLEOTIDE SEQUENCE [LARGE SCALE GENOMIC DNA]</scope>
    <source>
        <strain evidence="1 2">CCMP1335</strain>
    </source>
</reference>
<dbReference type="PANTHER" id="PTHR10857:SF106">
    <property type="entry name" value="C2 DOMAIN-CONTAINING PROTEIN"/>
    <property type="match status" value="1"/>
</dbReference>
<reference evidence="1 2" key="2">
    <citation type="journal article" date="2008" name="Nature">
        <title>The Phaeodactylum genome reveals the evolutionary history of diatom genomes.</title>
        <authorList>
            <person name="Bowler C."/>
            <person name="Allen A.E."/>
            <person name="Badger J.H."/>
            <person name="Grimwood J."/>
            <person name="Jabbari K."/>
            <person name="Kuo A."/>
            <person name="Maheswari U."/>
            <person name="Martens C."/>
            <person name="Maumus F."/>
            <person name="Otillar R.P."/>
            <person name="Rayko E."/>
            <person name="Salamov A."/>
            <person name="Vandepoele K."/>
            <person name="Beszteri B."/>
            <person name="Gruber A."/>
            <person name="Heijde M."/>
            <person name="Katinka M."/>
            <person name="Mock T."/>
            <person name="Valentin K."/>
            <person name="Verret F."/>
            <person name="Berges J.A."/>
            <person name="Brownlee C."/>
            <person name="Cadoret J.P."/>
            <person name="Chiovitti A."/>
            <person name="Choi C.J."/>
            <person name="Coesel S."/>
            <person name="De Martino A."/>
            <person name="Detter J.C."/>
            <person name="Durkin C."/>
            <person name="Falciatore A."/>
            <person name="Fournet J."/>
            <person name="Haruta M."/>
            <person name="Huysman M.J."/>
            <person name="Jenkins B.D."/>
            <person name="Jiroutova K."/>
            <person name="Jorgensen R.E."/>
            <person name="Joubert Y."/>
            <person name="Kaplan A."/>
            <person name="Kroger N."/>
            <person name="Kroth P.G."/>
            <person name="La Roche J."/>
            <person name="Lindquist E."/>
            <person name="Lommer M."/>
            <person name="Martin-Jezequel V."/>
            <person name="Lopez P.J."/>
            <person name="Lucas S."/>
            <person name="Mangogna M."/>
            <person name="McGinnis K."/>
            <person name="Medlin L.K."/>
            <person name="Montsant A."/>
            <person name="Oudot-Le Secq M.P."/>
            <person name="Napoli C."/>
            <person name="Obornik M."/>
            <person name="Parker M.S."/>
            <person name="Petit J.L."/>
            <person name="Porcel B.M."/>
            <person name="Poulsen N."/>
            <person name="Robison M."/>
            <person name="Rychlewski L."/>
            <person name="Rynearson T.A."/>
            <person name="Schmutz J."/>
            <person name="Shapiro H."/>
            <person name="Siaut M."/>
            <person name="Stanley M."/>
            <person name="Sussman M.R."/>
            <person name="Taylor A.R."/>
            <person name="Vardi A."/>
            <person name="von Dassow P."/>
            <person name="Vyverman W."/>
            <person name="Willis A."/>
            <person name="Wyrwicz L.S."/>
            <person name="Rokhsar D.S."/>
            <person name="Weissenbach J."/>
            <person name="Armbrust E.V."/>
            <person name="Green B.R."/>
            <person name="Van de Peer Y."/>
            <person name="Grigoriev I.V."/>
        </authorList>
    </citation>
    <scope>NUCLEOTIDE SEQUENCE [LARGE SCALE GENOMIC DNA]</scope>
    <source>
        <strain evidence="1 2">CCMP1335</strain>
    </source>
</reference>
<evidence type="ECO:0000313" key="2">
    <source>
        <dbReference type="Proteomes" id="UP000001449"/>
    </source>
</evidence>
<protein>
    <recommendedName>
        <fullName evidence="3">C2 domain-containing protein</fullName>
    </recommendedName>
</protein>
<dbReference type="InterPro" id="IPR045052">
    <property type="entry name" value="Copine"/>
</dbReference>
<dbReference type="HOGENOM" id="CLU_532678_0_0_1"/>
<dbReference type="OMA" id="ESISPMW"/>
<dbReference type="PANTHER" id="PTHR10857">
    <property type="entry name" value="COPINE"/>
    <property type="match status" value="1"/>
</dbReference>
<name>B8LBI1_THAPS</name>
<proteinExistence type="predicted"/>
<gene>
    <name evidence="1" type="ORF">THAPSDRAFT_24387</name>
</gene>
<evidence type="ECO:0000313" key="1">
    <source>
        <dbReference type="EMBL" id="EED87184.1"/>
    </source>
</evidence>
<dbReference type="GO" id="GO:0005886">
    <property type="term" value="C:plasma membrane"/>
    <property type="evidence" value="ECO:0000318"/>
    <property type="project" value="GO_Central"/>
</dbReference>
<evidence type="ECO:0008006" key="3">
    <source>
        <dbReference type="Google" id="ProtNLM"/>
    </source>
</evidence>
<organism evidence="1 2">
    <name type="scientific">Thalassiosira pseudonana</name>
    <name type="common">Marine diatom</name>
    <name type="synonym">Cyclotella nana</name>
    <dbReference type="NCBI Taxonomy" id="35128"/>
    <lineage>
        <taxon>Eukaryota</taxon>
        <taxon>Sar</taxon>
        <taxon>Stramenopiles</taxon>
        <taxon>Ochrophyta</taxon>
        <taxon>Bacillariophyta</taxon>
        <taxon>Coscinodiscophyceae</taxon>
        <taxon>Thalassiosirophycidae</taxon>
        <taxon>Thalassiosirales</taxon>
        <taxon>Thalassiosiraceae</taxon>
        <taxon>Thalassiosira</taxon>
    </lineage>
</organism>
<dbReference type="GeneID" id="7445414"/>
<dbReference type="STRING" id="35128.B8LBI1"/>
<dbReference type="InParanoid" id="B8LBI1"/>
<dbReference type="EMBL" id="DS999415">
    <property type="protein sequence ID" value="EED87184.1"/>
    <property type="molecule type" value="Genomic_DNA"/>
</dbReference>
<keyword evidence="2" id="KW-1185">Reference proteome</keyword>
<sequence length="512" mass="56533">MMSHEDVDSITFASPLNGVSVGTSGSRGPTTSIRLYLRASNLPRALVPSGYKQPDTLARVSIVSPRQDGDHVDDDGAETANTFLGYDGDEQSAQQHHDQIMDETEVVHKSSNPRWAISFSAQYEYGSQLLFFVDVFAIKSSGGDTGKSSFVKGSIGGIVNRRGMKLLGRAVFDVQDVLGTKNRVKARRLRKGGVLRASRHNTKEPTSNNRILKLRLRATSLVHTHSIQQRLVPTYIAKPDTYFEISRPSYFTTDTGSTIRHFGPTSSAWIVVYRSPSVKESISPMWDEAMIDLESLYSTASSSHLHSSQSSTDLSTYPILITVFKVKKKKCKEIGSFETNVQSLIDASHRTEGGSEHDTQSELVLESEERRVFRLQPHPVKGAAPTDEITGFVSVVSAEVECSDEVWKRSQSFLSDTNDECSTIESMEDEQTTPTALTPSSVHPPNTQFVDYVRAGLDIDFCVAIDFTSSNGDPRVPGTLHYSRDGMMNDYEEAIEAIGSTIEKYSSSKEFP</sequence>
<accession>B8LBI1</accession>
<dbReference type="RefSeq" id="XP_002296488.1">
    <property type="nucleotide sequence ID" value="XM_002296452.1"/>
</dbReference>
<dbReference type="KEGG" id="tps:THAPSDRAFT_24387"/>
<dbReference type="eggNOG" id="KOG1327">
    <property type="taxonomic scope" value="Eukaryota"/>
</dbReference>